<organism evidence="2 3">
    <name type="scientific">Polaromonas aquatica</name>
    <dbReference type="NCBI Taxonomy" id="332657"/>
    <lineage>
        <taxon>Bacteria</taxon>
        <taxon>Pseudomonadati</taxon>
        <taxon>Pseudomonadota</taxon>
        <taxon>Betaproteobacteria</taxon>
        <taxon>Burkholderiales</taxon>
        <taxon>Comamonadaceae</taxon>
        <taxon>Polaromonas</taxon>
    </lineage>
</organism>
<dbReference type="RefSeq" id="WP_377412164.1">
    <property type="nucleotide sequence ID" value="NZ_JBHSRS010000004.1"/>
</dbReference>
<evidence type="ECO:0008006" key="4">
    <source>
        <dbReference type="Google" id="ProtNLM"/>
    </source>
</evidence>
<dbReference type="EMBL" id="JBHSRS010000004">
    <property type="protein sequence ID" value="MFC6280057.1"/>
    <property type="molecule type" value="Genomic_DNA"/>
</dbReference>
<dbReference type="Proteomes" id="UP001596270">
    <property type="component" value="Unassembled WGS sequence"/>
</dbReference>
<evidence type="ECO:0000313" key="2">
    <source>
        <dbReference type="EMBL" id="MFC6280057.1"/>
    </source>
</evidence>
<comment type="caution">
    <text evidence="2">The sequence shown here is derived from an EMBL/GenBank/DDBJ whole genome shotgun (WGS) entry which is preliminary data.</text>
</comment>
<dbReference type="InterPro" id="IPR011010">
    <property type="entry name" value="DNA_brk_join_enz"/>
</dbReference>
<evidence type="ECO:0000256" key="1">
    <source>
        <dbReference type="ARBA" id="ARBA00023172"/>
    </source>
</evidence>
<gene>
    <name evidence="2" type="ORF">ACFQND_02285</name>
</gene>
<evidence type="ECO:0000313" key="3">
    <source>
        <dbReference type="Proteomes" id="UP001596270"/>
    </source>
</evidence>
<keyword evidence="3" id="KW-1185">Reference proteome</keyword>
<dbReference type="Gene3D" id="1.10.443.10">
    <property type="entry name" value="Intergrase catalytic core"/>
    <property type="match status" value="1"/>
</dbReference>
<proteinExistence type="predicted"/>
<accession>A0ABW1TSL8</accession>
<dbReference type="InterPro" id="IPR013762">
    <property type="entry name" value="Integrase-like_cat_sf"/>
</dbReference>
<sequence length="541" mass="59916">MARTKNYKAKASGTATDLAAGLGATDALVELPPNPRNQNLIDLRPWLGRGFDDWIWAVTTVLKARLHSGNYSVATIVSFAANGIKVFLPYLTGSHVDTMPSRPADMGHGDVARYITWLRLKYPKGSTAKNYYSAFKSVVIGLMDYGFIDQTPEVLLPANPFPMNAKVTRGETSLSQAEMQKLATALKVDLIAIHHGRFVGLESEAIVALMLIIGMRSGINTTPLLEMKRDCLGPHPFMPNLMLVKTFKRRGKGAQSTSLRQTHVHDRAATIPMDGVAVLKKALALTELMVPDAPEAIKDRVWLYRSSQRGKAKGKVLCLNVGSVSELTRAIVQRHGLVADDDSPLRVTPGRLRKTMENRLWQLSDGDLLAVSVVMGHSPQVADNHYLRLDEHTKAEGAKFIGEALPAKLRGQDLVPTPTGSCKDSLQGALAPKDGATHCAEFTHCLGCPSYAIVGTVKDLHRLFSFQRFLLSEMDYYAKGEWHEWQGHHQNLIAQIDRIAVDNFFPEMVEQAKALAEKDPHPFWAIRMRQSQLNREARYGR</sequence>
<reference evidence="3" key="1">
    <citation type="journal article" date="2019" name="Int. J. Syst. Evol. Microbiol.">
        <title>The Global Catalogue of Microorganisms (GCM) 10K type strain sequencing project: providing services to taxonomists for standard genome sequencing and annotation.</title>
        <authorList>
            <consortium name="The Broad Institute Genomics Platform"/>
            <consortium name="The Broad Institute Genome Sequencing Center for Infectious Disease"/>
            <person name="Wu L."/>
            <person name="Ma J."/>
        </authorList>
    </citation>
    <scope>NUCLEOTIDE SEQUENCE [LARGE SCALE GENOMIC DNA]</scope>
    <source>
        <strain evidence="3">CCUG 39402</strain>
    </source>
</reference>
<name>A0ABW1TSL8_9BURK</name>
<dbReference type="SUPFAM" id="SSF56349">
    <property type="entry name" value="DNA breaking-rejoining enzymes"/>
    <property type="match status" value="1"/>
</dbReference>
<protein>
    <recommendedName>
        <fullName evidence="4">Integrase</fullName>
    </recommendedName>
</protein>
<keyword evidence="1" id="KW-0233">DNA recombination</keyword>